<dbReference type="PROSITE" id="PS51406">
    <property type="entry name" value="FIBRINOGEN_C_2"/>
    <property type="match status" value="1"/>
</dbReference>
<feature type="compositionally biased region" description="Low complexity" evidence="1">
    <location>
        <begin position="251"/>
        <end position="262"/>
    </location>
</feature>
<evidence type="ECO:0000259" key="3">
    <source>
        <dbReference type="PROSITE" id="PS51406"/>
    </source>
</evidence>
<dbReference type="SMART" id="SM00186">
    <property type="entry name" value="FBG"/>
    <property type="match status" value="1"/>
</dbReference>
<evidence type="ECO:0000256" key="2">
    <source>
        <dbReference type="SAM" id="SignalP"/>
    </source>
</evidence>
<evidence type="ECO:0000313" key="4">
    <source>
        <dbReference type="EMBL" id="LAA00807.1"/>
    </source>
</evidence>
<feature type="region of interest" description="Disordered" evidence="1">
    <location>
        <begin position="225"/>
        <end position="262"/>
    </location>
</feature>
<dbReference type="PANTHER" id="PTHR19143">
    <property type="entry name" value="FIBRINOGEN/TENASCIN/ANGIOPOEITIN"/>
    <property type="match status" value="1"/>
</dbReference>
<organism evidence="4">
    <name type="scientific">Parasteatoda tepidariorum</name>
    <name type="common">Common house spider</name>
    <name type="synonym">Achaearanea tepidariorum</name>
    <dbReference type="NCBI Taxonomy" id="114398"/>
    <lineage>
        <taxon>Eukaryota</taxon>
        <taxon>Metazoa</taxon>
        <taxon>Ecdysozoa</taxon>
        <taxon>Arthropoda</taxon>
        <taxon>Chelicerata</taxon>
        <taxon>Arachnida</taxon>
        <taxon>Araneae</taxon>
        <taxon>Araneomorphae</taxon>
        <taxon>Entelegynae</taxon>
        <taxon>Araneoidea</taxon>
        <taxon>Theridiidae</taxon>
        <taxon>Parasteatoda</taxon>
    </lineage>
</organism>
<feature type="domain" description="Fibrinogen C-terminal" evidence="3">
    <location>
        <begin position="353"/>
        <end position="576"/>
    </location>
</feature>
<feature type="region of interest" description="Disordered" evidence="1">
    <location>
        <begin position="162"/>
        <end position="186"/>
    </location>
</feature>
<reference evidence="4" key="1">
    <citation type="journal article" date="2016" name="Mol. Ecol. Resour.">
        <title>Evaluation of the impact of RNA preservation methods of spiders for de novo transcriptome assembly.</title>
        <authorList>
            <person name="Kono N."/>
            <person name="Nakamura H."/>
            <person name="Ito Y."/>
            <person name="Tomita M."/>
            <person name="Arakawa K."/>
        </authorList>
    </citation>
    <scope>NUCLEOTIDE SEQUENCE</scope>
    <source>
        <tissue evidence="4">Whole body</tissue>
    </source>
</reference>
<name>A0A2L2XYN9_PARTP</name>
<feature type="compositionally biased region" description="Low complexity" evidence="1">
    <location>
        <begin position="225"/>
        <end position="235"/>
    </location>
</feature>
<feature type="region of interest" description="Disordered" evidence="1">
    <location>
        <begin position="324"/>
        <end position="357"/>
    </location>
</feature>
<dbReference type="EMBL" id="IAAA01006193">
    <property type="protein sequence ID" value="LAA00814.1"/>
    <property type="molecule type" value="mRNA"/>
</dbReference>
<dbReference type="GO" id="GO:0005615">
    <property type="term" value="C:extracellular space"/>
    <property type="evidence" value="ECO:0007669"/>
    <property type="project" value="TreeGrafter"/>
</dbReference>
<protein>
    <submittedName>
        <fullName evidence="4">Techylectin-5B</fullName>
    </submittedName>
</protein>
<sequence>MVTWKLLWWCILGTSIDYVLCTREKKIQDILDTVHRIEDQISKEDRFREIADIVRIDSTVDKINIKMDRMLNLLDNNPLPPMARSDGAVMPRDLGSNILAIQNRLESLETTCGKMQDNLGAYSVKVNEIEQRTTQLKDDMNVKLRKMMNVLTALYEMNKEMKKDVETRTDEPETPKSGSSSTGGYATEFLMENFDELERKIREQFSILTSEIRSEVTSLKVVAASSGAGNCQSSSSDDEEDEEWMTPQNNARSIGRRGSQAGRSAGMLDNLMETLGRSTREIREEIQQGIQGIDDKLENLTSLAQSQPKCGDLETAESAISRRRSLEPFGVTPQQQRLEENKRENRDKCSKTAQNVPNPKSCADLRKGGATCDGIYVIFPKGRRAVRVYCDMTTDNGGWTLLLRRGDYGEKMTSFHRNWMSYKNGFGDSAGEFWLGNDVMNSMTTEEQNVLRIHLTSFDHDEVDLVYDSFVVGNESTNYKLVLGRTILGPAVAANSLRYHNNQPFSTYDRKNEDFQQNCAATYKGGWWFNGCYFGFLTGEYFKPGDKRENWQGMLWYDWKGNAALKAAEMMIRPKNFTLT</sequence>
<feature type="signal peptide" evidence="2">
    <location>
        <begin position="1"/>
        <end position="21"/>
    </location>
</feature>
<dbReference type="SUPFAM" id="SSF56496">
    <property type="entry name" value="Fibrinogen C-terminal domain-like"/>
    <property type="match status" value="1"/>
</dbReference>
<feature type="compositionally biased region" description="Basic and acidic residues" evidence="1">
    <location>
        <begin position="162"/>
        <end position="174"/>
    </location>
</feature>
<dbReference type="EMBL" id="IAAA01006191">
    <property type="protein sequence ID" value="LAA00807.1"/>
    <property type="molecule type" value="mRNA"/>
</dbReference>
<proteinExistence type="evidence at transcript level"/>
<dbReference type="EMBL" id="IAAA01006192">
    <property type="protein sequence ID" value="LAA00811.1"/>
    <property type="molecule type" value="mRNA"/>
</dbReference>
<dbReference type="AlphaFoldDB" id="A0A2L2XYN9"/>
<dbReference type="InterPro" id="IPR002181">
    <property type="entry name" value="Fibrinogen_a/b/g_C_dom"/>
</dbReference>
<dbReference type="PANTHER" id="PTHR19143:SF327">
    <property type="entry name" value="FI21813P1-RELATED"/>
    <property type="match status" value="1"/>
</dbReference>
<dbReference type="InterPro" id="IPR050373">
    <property type="entry name" value="Fibrinogen_C-term_domain"/>
</dbReference>
<dbReference type="Gene3D" id="3.90.215.10">
    <property type="entry name" value="Gamma Fibrinogen, chain A, domain 1"/>
    <property type="match status" value="1"/>
</dbReference>
<feature type="chain" id="PRO_5014562183" evidence="2">
    <location>
        <begin position="22"/>
        <end position="580"/>
    </location>
</feature>
<feature type="compositionally biased region" description="Basic and acidic residues" evidence="1">
    <location>
        <begin position="337"/>
        <end position="350"/>
    </location>
</feature>
<dbReference type="CDD" id="cd00087">
    <property type="entry name" value="FReD"/>
    <property type="match status" value="1"/>
</dbReference>
<dbReference type="NCBIfam" id="NF040941">
    <property type="entry name" value="GGGWT_bact"/>
    <property type="match status" value="1"/>
</dbReference>
<dbReference type="OrthoDB" id="6145874at2759"/>
<accession>A0A2L2XYN9</accession>
<dbReference type="InterPro" id="IPR014716">
    <property type="entry name" value="Fibrinogen_a/b/g_C_1"/>
</dbReference>
<dbReference type="InterPro" id="IPR036056">
    <property type="entry name" value="Fibrinogen-like_C"/>
</dbReference>
<evidence type="ECO:0000256" key="1">
    <source>
        <dbReference type="SAM" id="MobiDB-lite"/>
    </source>
</evidence>
<keyword evidence="2" id="KW-0732">Signal</keyword>
<dbReference type="Pfam" id="PF00147">
    <property type="entry name" value="Fibrinogen_C"/>
    <property type="match status" value="1"/>
</dbReference>